<evidence type="ECO:0000313" key="9">
    <source>
        <dbReference type="EMBL" id="VDD91179.1"/>
    </source>
</evidence>
<sequence>MLVLKSRTLGLTRQLQTSATKKTWLDAQFRPGRIIPELDGKKPTYIIVGAGSAGCVLANRLTENPDNRVLLLEAGPQDHWWNWKFHMPAALMYNLCNDRYNWYQGRVNVFLFPLKIKNELRLFKDHSFYYTTAQSHMNDRVIYWPRGRVWGGSSTLNAMVYIRGHPYDFDRWEKEGAINWSYRHVLPYFKKAQNHELSTGPNDMYRGYDGPLKVMQGKCENPLHEAFLLAGEQCGLGKTDDCNGYRQEGVGSFDLTISEGRRWSTSRAYLWPALKRPNLHVSSRISCTRVLFDGNKAIGVEFARQKKFYMADKIDSYSAEKVYCENSVILAAGAINTPQLLMLSGVGPGAHLRALGIPLVQDTPGVGKNLQDHLEVYVQQKCKKPITLYNKSSWRFPHNMVKIGMEWFLKHQGLGASSHLESGGFVRSSSKLTHPDIQIHFLPSAVYDDGRLPPKCHAYQVHIGPLRSKSNGTVTLTSSDPRRYPIMNPKYLSREEDFEQFRFAVKLSREIFSQKAFDDFRDEELAPGKNCNSDEEIDEFVKMKSASAYHPSCTCKMGSSKDSLAVVDPLTMCVHGLENLHPLVDCPSSNHSDFVNKEPKFAKQIVHTFQVVDASVMPSIISGNLNASVIMIGERAADLVQGKKPRDPENVPVWTPPR</sequence>
<evidence type="ECO:0000313" key="11">
    <source>
        <dbReference type="WBParaSite" id="EVEC_0000631901-mRNA-1"/>
    </source>
</evidence>
<proteinExistence type="inferred from homology"/>
<evidence type="ECO:0000259" key="8">
    <source>
        <dbReference type="PROSITE" id="PS00624"/>
    </source>
</evidence>
<accession>A0A0N4V7P8</accession>
<dbReference type="InterPro" id="IPR000172">
    <property type="entry name" value="GMC_OxRdtase_N"/>
</dbReference>
<dbReference type="PANTHER" id="PTHR11552">
    <property type="entry name" value="GLUCOSE-METHANOL-CHOLINE GMC OXIDOREDUCTASE"/>
    <property type="match status" value="1"/>
</dbReference>
<comment type="cofactor">
    <cofactor evidence="1 5">
        <name>FAD</name>
        <dbReference type="ChEBI" id="CHEBI:57692"/>
    </cofactor>
</comment>
<feature type="domain" description="Glucose-methanol-choline oxidoreductase N-terminal" evidence="7">
    <location>
        <begin position="147"/>
        <end position="170"/>
    </location>
</feature>
<dbReference type="OrthoDB" id="269227at2759"/>
<dbReference type="Proteomes" id="UP000274131">
    <property type="component" value="Unassembled WGS sequence"/>
</dbReference>
<dbReference type="PROSITE" id="PS00624">
    <property type="entry name" value="GMC_OXRED_2"/>
    <property type="match status" value="1"/>
</dbReference>
<dbReference type="Gene3D" id="3.50.50.60">
    <property type="entry name" value="FAD/NAD(P)-binding domain"/>
    <property type="match status" value="2"/>
</dbReference>
<dbReference type="GO" id="GO:0016614">
    <property type="term" value="F:oxidoreductase activity, acting on CH-OH group of donors"/>
    <property type="evidence" value="ECO:0007669"/>
    <property type="project" value="InterPro"/>
</dbReference>
<name>A0A0N4V7P8_ENTVE</name>
<dbReference type="SUPFAM" id="SSF54373">
    <property type="entry name" value="FAD-linked reductases, C-terminal domain"/>
    <property type="match status" value="1"/>
</dbReference>
<dbReference type="Pfam" id="PF05199">
    <property type="entry name" value="GMC_oxred_C"/>
    <property type="match status" value="1"/>
</dbReference>
<reference evidence="11" key="1">
    <citation type="submission" date="2017-02" db="UniProtKB">
        <authorList>
            <consortium name="WormBaseParasite"/>
        </authorList>
    </citation>
    <scope>IDENTIFICATION</scope>
</reference>
<gene>
    <name evidence="9" type="ORF">EVEC_LOCUS5930</name>
</gene>
<keyword evidence="4 5" id="KW-0274">FAD</keyword>
<evidence type="ECO:0000256" key="6">
    <source>
        <dbReference type="RuleBase" id="RU003968"/>
    </source>
</evidence>
<evidence type="ECO:0000256" key="3">
    <source>
        <dbReference type="ARBA" id="ARBA00022630"/>
    </source>
</evidence>
<feature type="binding site" evidence="5">
    <location>
        <position position="149"/>
    </location>
    <ligand>
        <name>FAD</name>
        <dbReference type="ChEBI" id="CHEBI:57692"/>
    </ligand>
</feature>
<dbReference type="PIRSF" id="PIRSF000137">
    <property type="entry name" value="Alcohol_oxidase"/>
    <property type="match status" value="1"/>
</dbReference>
<dbReference type="PROSITE" id="PS00623">
    <property type="entry name" value="GMC_OXRED_1"/>
    <property type="match status" value="1"/>
</dbReference>
<keyword evidence="3 6" id="KW-0285">Flavoprotein</keyword>
<reference evidence="9 10" key="2">
    <citation type="submission" date="2018-10" db="EMBL/GenBank/DDBJ databases">
        <authorList>
            <consortium name="Pathogen Informatics"/>
        </authorList>
    </citation>
    <scope>NUCLEOTIDE SEQUENCE [LARGE SCALE GENOMIC DNA]</scope>
</reference>
<evidence type="ECO:0000256" key="4">
    <source>
        <dbReference type="ARBA" id="ARBA00022827"/>
    </source>
</evidence>
<evidence type="ECO:0000259" key="7">
    <source>
        <dbReference type="PROSITE" id="PS00623"/>
    </source>
</evidence>
<dbReference type="AlphaFoldDB" id="A0A0N4V7P8"/>
<protein>
    <submittedName>
        <fullName evidence="11">GMC_OxRdtase_N domain-containing protein</fullName>
    </submittedName>
</protein>
<dbReference type="SUPFAM" id="SSF51905">
    <property type="entry name" value="FAD/NAD(P)-binding domain"/>
    <property type="match status" value="1"/>
</dbReference>
<evidence type="ECO:0000313" key="10">
    <source>
        <dbReference type="Proteomes" id="UP000274131"/>
    </source>
</evidence>
<evidence type="ECO:0000256" key="2">
    <source>
        <dbReference type="ARBA" id="ARBA00010790"/>
    </source>
</evidence>
<dbReference type="InterPro" id="IPR007867">
    <property type="entry name" value="GMC_OxRtase_C"/>
</dbReference>
<dbReference type="STRING" id="51028.A0A0N4V7P8"/>
<dbReference type="GO" id="GO:0050660">
    <property type="term" value="F:flavin adenine dinucleotide binding"/>
    <property type="evidence" value="ECO:0007669"/>
    <property type="project" value="InterPro"/>
</dbReference>
<dbReference type="Gene3D" id="3.30.560.10">
    <property type="entry name" value="Glucose Oxidase, domain 3"/>
    <property type="match status" value="1"/>
</dbReference>
<feature type="domain" description="Glucose-methanol-choline oxidoreductase N-terminal" evidence="8">
    <location>
        <begin position="333"/>
        <end position="347"/>
    </location>
</feature>
<dbReference type="InterPro" id="IPR012132">
    <property type="entry name" value="GMC_OxRdtase"/>
</dbReference>
<dbReference type="Pfam" id="PF00732">
    <property type="entry name" value="GMC_oxred_N"/>
    <property type="match status" value="1"/>
</dbReference>
<dbReference type="InterPro" id="IPR036188">
    <property type="entry name" value="FAD/NAD-bd_sf"/>
</dbReference>
<keyword evidence="10" id="KW-1185">Reference proteome</keyword>
<evidence type="ECO:0000256" key="5">
    <source>
        <dbReference type="PIRSR" id="PIRSR000137-2"/>
    </source>
</evidence>
<organism evidence="11">
    <name type="scientific">Enterobius vermicularis</name>
    <name type="common">Human pinworm</name>
    <dbReference type="NCBI Taxonomy" id="51028"/>
    <lineage>
        <taxon>Eukaryota</taxon>
        <taxon>Metazoa</taxon>
        <taxon>Ecdysozoa</taxon>
        <taxon>Nematoda</taxon>
        <taxon>Chromadorea</taxon>
        <taxon>Rhabditida</taxon>
        <taxon>Spirurina</taxon>
        <taxon>Oxyuridomorpha</taxon>
        <taxon>Oxyuroidea</taxon>
        <taxon>Oxyuridae</taxon>
        <taxon>Enterobius</taxon>
    </lineage>
</organism>
<dbReference type="WBParaSite" id="EVEC_0000631901-mRNA-1">
    <property type="protein sequence ID" value="EVEC_0000631901-mRNA-1"/>
    <property type="gene ID" value="EVEC_0000631901"/>
</dbReference>
<comment type="similarity">
    <text evidence="2 6">Belongs to the GMC oxidoreductase family.</text>
</comment>
<feature type="binding site" evidence="5">
    <location>
        <begin position="157"/>
        <end position="160"/>
    </location>
    <ligand>
        <name>FAD</name>
        <dbReference type="ChEBI" id="CHEBI:57692"/>
    </ligand>
</feature>
<dbReference type="EMBL" id="UXUI01008316">
    <property type="protein sequence ID" value="VDD91179.1"/>
    <property type="molecule type" value="Genomic_DNA"/>
</dbReference>
<dbReference type="PANTHER" id="PTHR11552:SF147">
    <property type="entry name" value="CHOLINE DEHYDROGENASE, MITOCHONDRIAL"/>
    <property type="match status" value="1"/>
</dbReference>
<evidence type="ECO:0000256" key="1">
    <source>
        <dbReference type="ARBA" id="ARBA00001974"/>
    </source>
</evidence>